<gene>
    <name evidence="2" type="ORF">Nepgr_009307</name>
</gene>
<evidence type="ECO:0000313" key="3">
    <source>
        <dbReference type="Proteomes" id="UP001279734"/>
    </source>
</evidence>
<keyword evidence="3" id="KW-1185">Reference proteome</keyword>
<feature type="compositionally biased region" description="Polar residues" evidence="1">
    <location>
        <begin position="75"/>
        <end position="85"/>
    </location>
</feature>
<name>A0AAD3XK15_NEPGR</name>
<proteinExistence type="predicted"/>
<evidence type="ECO:0000256" key="1">
    <source>
        <dbReference type="SAM" id="MobiDB-lite"/>
    </source>
</evidence>
<feature type="region of interest" description="Disordered" evidence="1">
    <location>
        <begin position="41"/>
        <end position="85"/>
    </location>
</feature>
<dbReference type="Proteomes" id="UP001279734">
    <property type="component" value="Unassembled WGS sequence"/>
</dbReference>
<sequence>MLISTPIWPAISSKFQEGHFSAPATAASISLRRHPKKNFRHQQQGVTPIAAGAITSNNAPPGSPIPAKRKKQETRVSSNPAASNK</sequence>
<comment type="caution">
    <text evidence="2">The sequence shown here is derived from an EMBL/GenBank/DDBJ whole genome shotgun (WGS) entry which is preliminary data.</text>
</comment>
<accession>A0AAD3XK15</accession>
<reference evidence="2" key="1">
    <citation type="submission" date="2023-05" db="EMBL/GenBank/DDBJ databases">
        <title>Nepenthes gracilis genome sequencing.</title>
        <authorList>
            <person name="Fukushima K."/>
        </authorList>
    </citation>
    <scope>NUCLEOTIDE SEQUENCE</scope>
    <source>
        <strain evidence="2">SING2019-196</strain>
    </source>
</reference>
<dbReference type="EMBL" id="BSYO01000007">
    <property type="protein sequence ID" value="GMH07467.1"/>
    <property type="molecule type" value="Genomic_DNA"/>
</dbReference>
<evidence type="ECO:0000313" key="2">
    <source>
        <dbReference type="EMBL" id="GMH07467.1"/>
    </source>
</evidence>
<protein>
    <submittedName>
        <fullName evidence="2">Uncharacterized protein</fullName>
    </submittedName>
</protein>
<organism evidence="2 3">
    <name type="scientific">Nepenthes gracilis</name>
    <name type="common">Slender pitcher plant</name>
    <dbReference type="NCBI Taxonomy" id="150966"/>
    <lineage>
        <taxon>Eukaryota</taxon>
        <taxon>Viridiplantae</taxon>
        <taxon>Streptophyta</taxon>
        <taxon>Embryophyta</taxon>
        <taxon>Tracheophyta</taxon>
        <taxon>Spermatophyta</taxon>
        <taxon>Magnoliopsida</taxon>
        <taxon>eudicotyledons</taxon>
        <taxon>Gunneridae</taxon>
        <taxon>Pentapetalae</taxon>
        <taxon>Caryophyllales</taxon>
        <taxon>Nepenthaceae</taxon>
        <taxon>Nepenthes</taxon>
    </lineage>
</organism>
<dbReference type="AlphaFoldDB" id="A0AAD3XK15"/>